<accession>A0A541B7Z2</accession>
<dbReference type="InterPro" id="IPR012429">
    <property type="entry name" value="HGSNAT_cat"/>
</dbReference>
<evidence type="ECO:0000313" key="4">
    <source>
        <dbReference type="Proteomes" id="UP000316256"/>
    </source>
</evidence>
<feature type="transmembrane region" description="Helical" evidence="1">
    <location>
        <begin position="298"/>
        <end position="318"/>
    </location>
</feature>
<evidence type="ECO:0000259" key="2">
    <source>
        <dbReference type="Pfam" id="PF07786"/>
    </source>
</evidence>
<protein>
    <submittedName>
        <fullName evidence="3">DUF1624 domain-containing protein</fullName>
    </submittedName>
</protein>
<dbReference type="RefSeq" id="WP_142100744.1">
    <property type="nucleotide sequence ID" value="NZ_VIGH01000006.1"/>
</dbReference>
<evidence type="ECO:0000256" key="1">
    <source>
        <dbReference type="SAM" id="Phobius"/>
    </source>
</evidence>
<keyword evidence="1" id="KW-1133">Transmembrane helix</keyword>
<dbReference type="OrthoDB" id="4966979at2"/>
<feature type="transmembrane region" description="Helical" evidence="1">
    <location>
        <begin position="147"/>
        <end position="165"/>
    </location>
</feature>
<keyword evidence="1" id="KW-0812">Transmembrane</keyword>
<dbReference type="Pfam" id="PF07786">
    <property type="entry name" value="HGSNAT_cat"/>
    <property type="match status" value="1"/>
</dbReference>
<name>A0A541B7Z2_9NOCA</name>
<feature type="transmembrane region" description="Helical" evidence="1">
    <location>
        <begin position="94"/>
        <end position="115"/>
    </location>
</feature>
<keyword evidence="1" id="KW-0472">Membrane</keyword>
<keyword evidence="4" id="KW-1185">Reference proteome</keyword>
<comment type="caution">
    <text evidence="3">The sequence shown here is derived from an EMBL/GenBank/DDBJ whole genome shotgun (WGS) entry which is preliminary data.</text>
</comment>
<feature type="transmembrane region" description="Helical" evidence="1">
    <location>
        <begin position="121"/>
        <end position="142"/>
    </location>
</feature>
<proteinExistence type="predicted"/>
<sequence length="413" mass="43967">MSTPHPSPTVSGVRAEPAPRPRRVRLSGIDLARGLAVLGMVAVHSLNDYNDDGKPTLSYTLSAGHASAMFAVLAGVAIAFLSGRRRVARGPASYGTAASLAARAAVIGVIGLSLGYTDIDYGAVILPYYAVMFLLAVPLVYLSTRTLAVLATVAAVATPVLSQLVRPHLGEAFTRQLSWETLLQRPFGTVGNILFTGEFPAVVWMTYVIVGLVVGRLDLSSVRVNGVLAGVGAFLTTLSATISWMFLHPFEGLAHLQAVSDSDTVDEILTFGADGTVPTDTWWWLTVSNPHTGTPLDLMATIGSSLLVLGLCLLLFQVGTPLLARTVRIVTAPLVAIGTMSLTVYVGHIMFVNSDFDMYDPWSGYLRQVVVMCVFAVAWRATAGRGPLEGLVTAITKRVRRWVESRTGPVSSA</sequence>
<dbReference type="Proteomes" id="UP000316256">
    <property type="component" value="Unassembled WGS sequence"/>
</dbReference>
<dbReference type="AlphaFoldDB" id="A0A541B7Z2"/>
<feature type="transmembrane region" description="Helical" evidence="1">
    <location>
        <begin position="226"/>
        <end position="247"/>
    </location>
</feature>
<evidence type="ECO:0000313" key="3">
    <source>
        <dbReference type="EMBL" id="TQF68441.1"/>
    </source>
</evidence>
<dbReference type="EMBL" id="VIGH01000006">
    <property type="protein sequence ID" value="TQF68441.1"/>
    <property type="molecule type" value="Genomic_DNA"/>
</dbReference>
<feature type="transmembrane region" description="Helical" evidence="1">
    <location>
        <begin position="63"/>
        <end position="82"/>
    </location>
</feature>
<organism evidence="3 4">
    <name type="scientific">Rhodococcus spelaei</name>
    <dbReference type="NCBI Taxonomy" id="2546320"/>
    <lineage>
        <taxon>Bacteria</taxon>
        <taxon>Bacillati</taxon>
        <taxon>Actinomycetota</taxon>
        <taxon>Actinomycetes</taxon>
        <taxon>Mycobacteriales</taxon>
        <taxon>Nocardiaceae</taxon>
        <taxon>Rhodococcus</taxon>
    </lineage>
</organism>
<feature type="transmembrane region" description="Helical" evidence="1">
    <location>
        <begin position="193"/>
        <end position="214"/>
    </location>
</feature>
<reference evidence="3 4" key="1">
    <citation type="submission" date="2019-06" db="EMBL/GenBank/DDBJ databases">
        <title>Rhodococcus spaelei sp. nov., isolated from a cave.</title>
        <authorList>
            <person name="Lee S.D."/>
        </authorList>
    </citation>
    <scope>NUCLEOTIDE SEQUENCE [LARGE SCALE GENOMIC DNA]</scope>
    <source>
        <strain evidence="3 4">C9-5</strain>
    </source>
</reference>
<gene>
    <name evidence="3" type="ORF">FK531_15325</name>
</gene>
<feature type="transmembrane region" description="Helical" evidence="1">
    <location>
        <begin position="330"/>
        <end position="352"/>
    </location>
</feature>
<feature type="domain" description="Heparan-alpha-glucosaminide N-acetyltransferase catalytic" evidence="2">
    <location>
        <begin position="25"/>
        <end position="219"/>
    </location>
</feature>
<feature type="transmembrane region" description="Helical" evidence="1">
    <location>
        <begin position="364"/>
        <end position="381"/>
    </location>
</feature>